<keyword evidence="3" id="KW-1185">Reference proteome</keyword>
<protein>
    <recommendedName>
        <fullName evidence="4">DoxX family protein</fullName>
    </recommendedName>
</protein>
<evidence type="ECO:0000313" key="3">
    <source>
        <dbReference type="Proteomes" id="UP001324993"/>
    </source>
</evidence>
<proteinExistence type="predicted"/>
<sequence length="172" mass="18606">MYSNDKDPNDLGLTLGMLTLRLWLAIRAIQTGIEKFAGEKSIDSTVVIDGAPNSYGLTEATAGKVYALSNYHGVPAPLMDKFANEPLIPGWGLGIYDAILGPVLIILGLTLLLGLATRFSLFLMGLVYTSLTFGLILIKQDAGVAWLGIHIVMIVMGLALAKYNKFAILHKW</sequence>
<accession>A0ABZ0RLW2</accession>
<feature type="transmembrane region" description="Helical" evidence="1">
    <location>
        <begin position="144"/>
        <end position="161"/>
    </location>
</feature>
<evidence type="ECO:0008006" key="4">
    <source>
        <dbReference type="Google" id="ProtNLM"/>
    </source>
</evidence>
<dbReference type="EMBL" id="CP138858">
    <property type="protein sequence ID" value="WPJ96219.1"/>
    <property type="molecule type" value="Genomic_DNA"/>
</dbReference>
<evidence type="ECO:0000256" key="1">
    <source>
        <dbReference type="SAM" id="Phobius"/>
    </source>
</evidence>
<keyword evidence="1" id="KW-0472">Membrane</keyword>
<keyword evidence="1" id="KW-0812">Transmembrane</keyword>
<evidence type="ECO:0000313" key="2">
    <source>
        <dbReference type="EMBL" id="WPJ96219.1"/>
    </source>
</evidence>
<dbReference type="Proteomes" id="UP001324993">
    <property type="component" value="Chromosome"/>
</dbReference>
<feature type="transmembrane region" description="Helical" evidence="1">
    <location>
        <begin position="119"/>
        <end position="138"/>
    </location>
</feature>
<reference evidence="2 3" key="1">
    <citation type="submission" date="2023-11" db="EMBL/GenBank/DDBJ databases">
        <title>Coraliomargarita sp. nov., isolated from marine algae.</title>
        <authorList>
            <person name="Lee J.K."/>
            <person name="Baek J.H."/>
            <person name="Kim J.M."/>
            <person name="Choi D.G."/>
            <person name="Jeon C.O."/>
        </authorList>
    </citation>
    <scope>NUCLEOTIDE SEQUENCE [LARGE SCALE GENOMIC DNA]</scope>
    <source>
        <strain evidence="2 3">J2-16</strain>
    </source>
</reference>
<keyword evidence="1" id="KW-1133">Transmembrane helix</keyword>
<feature type="transmembrane region" description="Helical" evidence="1">
    <location>
        <begin position="88"/>
        <end position="112"/>
    </location>
</feature>
<dbReference type="RefSeq" id="WP_319833082.1">
    <property type="nucleotide sequence ID" value="NZ_CP138858.1"/>
</dbReference>
<gene>
    <name evidence="2" type="ORF">SH580_00700</name>
</gene>
<organism evidence="2 3">
    <name type="scientific">Coraliomargarita algicola</name>
    <dbReference type="NCBI Taxonomy" id="3092156"/>
    <lineage>
        <taxon>Bacteria</taxon>
        <taxon>Pseudomonadati</taxon>
        <taxon>Verrucomicrobiota</taxon>
        <taxon>Opitutia</taxon>
        <taxon>Puniceicoccales</taxon>
        <taxon>Coraliomargaritaceae</taxon>
        <taxon>Coraliomargarita</taxon>
    </lineage>
</organism>
<name>A0ABZ0RLW2_9BACT</name>